<keyword evidence="3" id="KW-1003">Cell membrane</keyword>
<organism evidence="9 10">
    <name type="scientific">Chamaesiphon polymorphus CCALA 037</name>
    <dbReference type="NCBI Taxonomy" id="2107692"/>
    <lineage>
        <taxon>Bacteria</taxon>
        <taxon>Bacillati</taxon>
        <taxon>Cyanobacteriota</taxon>
        <taxon>Cyanophyceae</taxon>
        <taxon>Gomontiellales</taxon>
        <taxon>Chamaesiphonaceae</taxon>
        <taxon>Chamaesiphon</taxon>
    </lineage>
</organism>
<keyword evidence="4 7" id="KW-0812">Transmembrane</keyword>
<evidence type="ECO:0000313" key="10">
    <source>
        <dbReference type="Proteomes" id="UP000238937"/>
    </source>
</evidence>
<gene>
    <name evidence="9" type="ORF">C7B77_12300</name>
</gene>
<feature type="domain" description="ABC3 transporter permease C-terminal" evidence="8">
    <location>
        <begin position="249"/>
        <end position="361"/>
    </location>
</feature>
<comment type="caution">
    <text evidence="9">The sequence shown here is derived from an EMBL/GenBank/DDBJ whole genome shotgun (WGS) entry which is preliminary data.</text>
</comment>
<dbReference type="InterPro" id="IPR051125">
    <property type="entry name" value="ABC-4/HrtB_transporter"/>
</dbReference>
<comment type="subcellular location">
    <subcellularLocation>
        <location evidence="1">Cell membrane</location>
        <topology evidence="1">Multi-pass membrane protein</topology>
    </subcellularLocation>
</comment>
<dbReference type="AlphaFoldDB" id="A0A2T1GFD6"/>
<feature type="transmembrane region" description="Helical" evidence="7">
    <location>
        <begin position="246"/>
        <end position="268"/>
    </location>
</feature>
<evidence type="ECO:0000256" key="1">
    <source>
        <dbReference type="ARBA" id="ARBA00004651"/>
    </source>
</evidence>
<proteinExistence type="predicted"/>
<dbReference type="PANTHER" id="PTHR43738">
    <property type="entry name" value="ABC TRANSPORTER, MEMBRANE PROTEIN"/>
    <property type="match status" value="1"/>
</dbReference>
<protein>
    <submittedName>
        <fullName evidence="9">ABC transporter permease</fullName>
    </submittedName>
</protein>
<dbReference type="PANTHER" id="PTHR43738:SF1">
    <property type="entry name" value="HEMIN TRANSPORT SYSTEM PERMEASE PROTEIN HRTB-RELATED"/>
    <property type="match status" value="1"/>
</dbReference>
<reference evidence="9 10" key="1">
    <citation type="submission" date="2018-03" db="EMBL/GenBank/DDBJ databases">
        <title>The ancient ancestry and fast evolution of plastids.</title>
        <authorList>
            <person name="Moore K.R."/>
            <person name="Magnabosco C."/>
            <person name="Momper L."/>
            <person name="Gold D.A."/>
            <person name="Bosak T."/>
            <person name="Fournier G.P."/>
        </authorList>
    </citation>
    <scope>NUCLEOTIDE SEQUENCE [LARGE SCALE GENOMIC DNA]</scope>
    <source>
        <strain evidence="9 10">CCALA 037</strain>
    </source>
</reference>
<dbReference type="EMBL" id="PVWO01000133">
    <property type="protein sequence ID" value="PSB56301.1"/>
    <property type="molecule type" value="Genomic_DNA"/>
</dbReference>
<feature type="transmembrane region" description="Helical" evidence="7">
    <location>
        <begin position="328"/>
        <end position="353"/>
    </location>
</feature>
<keyword evidence="10" id="KW-1185">Reference proteome</keyword>
<dbReference type="InterPro" id="IPR005891">
    <property type="entry name" value="DevC"/>
</dbReference>
<evidence type="ECO:0000256" key="5">
    <source>
        <dbReference type="ARBA" id="ARBA00022989"/>
    </source>
</evidence>
<name>A0A2T1GFD6_9CYAN</name>
<keyword evidence="5 7" id="KW-1133">Transmembrane helix</keyword>
<dbReference type="Proteomes" id="UP000238937">
    <property type="component" value="Unassembled WGS sequence"/>
</dbReference>
<sequence length="366" mass="40730">MDCLPIYIDRSGEEGKNVLEMEVYVLIETSTVINLAHSIELRLLSISQTYHRNYGRADRTRLYQAAAFDGIIFAEPLYLKYGTWAYDKETISYETRVFAYNPQIQVFNLPEVNRQQAKLREPFTALFDRLSRSQLGPIPALMATKPTTSAILNNQKLTVNGLFNLGSSFFLSEGNIVTSDRTFAEMYGSSALEQVTLGIIRVKPGTDILALKLGIERAVPGIKALTHQELQTRELQFQDTNPSSTIFNFGAVMGFIVGVAIVYQVLYSDVSDHLSEYATLKAIGYSNRSLLLVIFQEALFLAVLGYIPGFTATLGMYQLLTNLTRLELVMTVNLALTVFILTLLMCLISAAIASNKLRAADPADVF</sequence>
<evidence type="ECO:0000256" key="2">
    <source>
        <dbReference type="ARBA" id="ARBA00022448"/>
    </source>
</evidence>
<dbReference type="Pfam" id="PF02687">
    <property type="entry name" value="FtsX"/>
    <property type="match status" value="1"/>
</dbReference>
<keyword evidence="6 7" id="KW-0472">Membrane</keyword>
<evidence type="ECO:0000256" key="4">
    <source>
        <dbReference type="ARBA" id="ARBA00022692"/>
    </source>
</evidence>
<dbReference type="PIRSF" id="PIRSF031773">
    <property type="entry name" value="DevC"/>
    <property type="match status" value="1"/>
</dbReference>
<dbReference type="OrthoDB" id="180999at2"/>
<evidence type="ECO:0000259" key="8">
    <source>
        <dbReference type="Pfam" id="PF02687"/>
    </source>
</evidence>
<dbReference type="GO" id="GO:0005886">
    <property type="term" value="C:plasma membrane"/>
    <property type="evidence" value="ECO:0007669"/>
    <property type="project" value="UniProtKB-SubCell"/>
</dbReference>
<evidence type="ECO:0000256" key="3">
    <source>
        <dbReference type="ARBA" id="ARBA00022475"/>
    </source>
</evidence>
<evidence type="ECO:0000313" key="9">
    <source>
        <dbReference type="EMBL" id="PSB56301.1"/>
    </source>
</evidence>
<keyword evidence="2" id="KW-0813">Transport</keyword>
<evidence type="ECO:0000256" key="7">
    <source>
        <dbReference type="SAM" id="Phobius"/>
    </source>
</evidence>
<accession>A0A2T1GFD6</accession>
<evidence type="ECO:0000256" key="6">
    <source>
        <dbReference type="ARBA" id="ARBA00023136"/>
    </source>
</evidence>
<dbReference type="InterPro" id="IPR003838">
    <property type="entry name" value="ABC3_permease_C"/>
</dbReference>